<accession>A0A364MVY4</accession>
<sequence length="419" mass="47094">MSLVDTILRPNMRDPLPAPSLLVQASKSFADKISLTTLPYHVHEILLGFLGYHFILYVLSPTISRLVCPKTYHGFNRRTRLNWDIHWVSMIQALFICAAALWVIFKDEQRHEMDWRGRLWGYTPASGMVQGFAAGYFLWDLQISAQYINIAGTSALIHAIGALAVTCIGFKPFGNYYGLSFVLYELSTPFLNIHWFCDKLGMTGSKLQLYNGIALLLTFFGCRIVWGTYQSVMIYSDIYKALTMPQPELMSSLLEEAQKCDGSNNSSMGLDGPGNCTAGELPMWLVCVYLVGNTALSMLNFFWFSQMVKAVRKSPISLKVIFNAPFFAIAYNLDSPPPIFSNSPLSTLLISPAILDPSSSSRSSRWPLPNIVQLLFLISGMLSGRGLGGRDGRKELTHFPTFYRAHIRDFDFVLARRNK</sequence>
<dbReference type="STRING" id="183478.A0A364MVY4"/>
<comment type="caution">
    <text evidence="8">The sequence shown here is derived from an EMBL/GenBank/DDBJ whole genome shotgun (WGS) entry which is preliminary data.</text>
</comment>
<keyword evidence="9" id="KW-1185">Reference proteome</keyword>
<evidence type="ECO:0000313" key="8">
    <source>
        <dbReference type="EMBL" id="RAR05185.1"/>
    </source>
</evidence>
<keyword evidence="3 6" id="KW-1133">Transmembrane helix</keyword>
<feature type="domain" description="TLC" evidence="7">
    <location>
        <begin position="78"/>
        <end position="316"/>
    </location>
</feature>
<dbReference type="PROSITE" id="PS50922">
    <property type="entry name" value="TLC"/>
    <property type="match status" value="1"/>
</dbReference>
<evidence type="ECO:0000313" key="9">
    <source>
        <dbReference type="Proteomes" id="UP000249619"/>
    </source>
</evidence>
<keyword evidence="2 5" id="KW-0812">Transmembrane</keyword>
<protein>
    <submittedName>
        <fullName evidence="8">DUF887-domain-containing protein</fullName>
    </submittedName>
</protein>
<dbReference type="AlphaFoldDB" id="A0A364MVY4"/>
<dbReference type="PANTHER" id="PTHR13439:SF0">
    <property type="entry name" value="TOPOISOMERASE I DAMAGE AFFECTED PROTEIN 4"/>
    <property type="match status" value="1"/>
</dbReference>
<name>A0A364MVY4_STELY</name>
<evidence type="ECO:0000256" key="1">
    <source>
        <dbReference type="ARBA" id="ARBA00004141"/>
    </source>
</evidence>
<dbReference type="PANTHER" id="PTHR13439">
    <property type="entry name" value="CT120 PROTEIN"/>
    <property type="match status" value="1"/>
</dbReference>
<organism evidence="8 9">
    <name type="scientific">Stemphylium lycopersici</name>
    <name type="common">Tomato gray leaf spot disease fungus</name>
    <name type="synonym">Thyrospora lycopersici</name>
    <dbReference type="NCBI Taxonomy" id="183478"/>
    <lineage>
        <taxon>Eukaryota</taxon>
        <taxon>Fungi</taxon>
        <taxon>Dikarya</taxon>
        <taxon>Ascomycota</taxon>
        <taxon>Pezizomycotina</taxon>
        <taxon>Dothideomycetes</taxon>
        <taxon>Pleosporomycetidae</taxon>
        <taxon>Pleosporales</taxon>
        <taxon>Pleosporineae</taxon>
        <taxon>Pleosporaceae</taxon>
        <taxon>Stemphylium</taxon>
    </lineage>
</organism>
<dbReference type="OrthoDB" id="10266980at2759"/>
<keyword evidence="4 5" id="KW-0472">Membrane</keyword>
<gene>
    <name evidence="8" type="ORF">DDE83_007503</name>
</gene>
<evidence type="ECO:0000256" key="5">
    <source>
        <dbReference type="PROSITE-ProRule" id="PRU00205"/>
    </source>
</evidence>
<feature type="transmembrane region" description="Helical" evidence="6">
    <location>
        <begin position="209"/>
        <end position="229"/>
    </location>
</feature>
<feature type="transmembrane region" description="Helical" evidence="6">
    <location>
        <begin position="120"/>
        <end position="139"/>
    </location>
</feature>
<evidence type="ECO:0000256" key="6">
    <source>
        <dbReference type="SAM" id="Phobius"/>
    </source>
</evidence>
<evidence type="ECO:0000256" key="4">
    <source>
        <dbReference type="ARBA" id="ARBA00023136"/>
    </source>
</evidence>
<comment type="subcellular location">
    <subcellularLocation>
        <location evidence="1">Membrane</location>
        <topology evidence="1">Multi-pass membrane protein</topology>
    </subcellularLocation>
</comment>
<dbReference type="GO" id="GO:0005783">
    <property type="term" value="C:endoplasmic reticulum"/>
    <property type="evidence" value="ECO:0007669"/>
    <property type="project" value="TreeGrafter"/>
</dbReference>
<dbReference type="Proteomes" id="UP000249619">
    <property type="component" value="Unassembled WGS sequence"/>
</dbReference>
<dbReference type="InterPro" id="IPR050846">
    <property type="entry name" value="TLCD"/>
</dbReference>
<reference evidence="9" key="1">
    <citation type="submission" date="2018-05" db="EMBL/GenBank/DDBJ databases">
        <title>Draft genome sequence of Stemphylium lycopersici strain CIDEFI 213.</title>
        <authorList>
            <person name="Medina R."/>
            <person name="Franco M.E.E."/>
            <person name="Lucentini C.G."/>
            <person name="Saparrat M.C.N."/>
            <person name="Balatti P.A."/>
        </authorList>
    </citation>
    <scope>NUCLEOTIDE SEQUENCE [LARGE SCALE GENOMIC DNA]</scope>
    <source>
        <strain evidence="9">CIDEFI 213</strain>
    </source>
</reference>
<feature type="transmembrane region" description="Helical" evidence="6">
    <location>
        <begin position="45"/>
        <end position="64"/>
    </location>
</feature>
<feature type="transmembrane region" description="Helical" evidence="6">
    <location>
        <begin position="85"/>
        <end position="105"/>
    </location>
</feature>
<feature type="transmembrane region" description="Helical" evidence="6">
    <location>
        <begin position="177"/>
        <end position="197"/>
    </location>
</feature>
<evidence type="ECO:0000256" key="3">
    <source>
        <dbReference type="ARBA" id="ARBA00022989"/>
    </source>
</evidence>
<feature type="transmembrane region" description="Helical" evidence="6">
    <location>
        <begin position="283"/>
        <end position="304"/>
    </location>
</feature>
<dbReference type="InterPro" id="IPR006634">
    <property type="entry name" value="TLC-dom"/>
</dbReference>
<evidence type="ECO:0000256" key="2">
    <source>
        <dbReference type="ARBA" id="ARBA00022692"/>
    </source>
</evidence>
<feature type="transmembrane region" description="Helical" evidence="6">
    <location>
        <begin position="151"/>
        <end position="171"/>
    </location>
</feature>
<dbReference type="GO" id="GO:0055088">
    <property type="term" value="P:lipid homeostasis"/>
    <property type="evidence" value="ECO:0007669"/>
    <property type="project" value="TreeGrafter"/>
</dbReference>
<dbReference type="GO" id="GO:0016020">
    <property type="term" value="C:membrane"/>
    <property type="evidence" value="ECO:0007669"/>
    <property type="project" value="UniProtKB-SubCell"/>
</dbReference>
<dbReference type="EMBL" id="QGDH01000138">
    <property type="protein sequence ID" value="RAR05185.1"/>
    <property type="molecule type" value="Genomic_DNA"/>
</dbReference>
<proteinExistence type="predicted"/>
<dbReference type="SMART" id="SM00724">
    <property type="entry name" value="TLC"/>
    <property type="match status" value="1"/>
</dbReference>
<dbReference type="Pfam" id="PF03798">
    <property type="entry name" value="TRAM_LAG1_CLN8"/>
    <property type="match status" value="1"/>
</dbReference>
<evidence type="ECO:0000259" key="7">
    <source>
        <dbReference type="PROSITE" id="PS50922"/>
    </source>
</evidence>